<evidence type="ECO:0000313" key="3">
    <source>
        <dbReference type="Proteomes" id="UP001235744"/>
    </source>
</evidence>
<accession>A0ABY9IGA2</accession>
<organism evidence="2 3">
    <name type="scientific">Streptomyces poriferorum</name>
    <dbReference type="NCBI Taxonomy" id="2798799"/>
    <lineage>
        <taxon>Bacteria</taxon>
        <taxon>Bacillati</taxon>
        <taxon>Actinomycetota</taxon>
        <taxon>Actinomycetes</taxon>
        <taxon>Kitasatosporales</taxon>
        <taxon>Streptomycetaceae</taxon>
        <taxon>Streptomyces</taxon>
    </lineage>
</organism>
<dbReference type="EMBL" id="CP120988">
    <property type="protein sequence ID" value="WLQ53949.1"/>
    <property type="molecule type" value="Genomic_DNA"/>
</dbReference>
<proteinExistence type="predicted"/>
<dbReference type="InterPro" id="IPR046270">
    <property type="entry name" value="DUF6303"/>
</dbReference>
<protein>
    <submittedName>
        <fullName evidence="2">DUF6303 family protein</fullName>
    </submittedName>
</protein>
<name>A0ABY9IGA2_9ACTN</name>
<dbReference type="RefSeq" id="WP_306072431.1">
    <property type="nucleotide sequence ID" value="NZ_CP120988.1"/>
</dbReference>
<keyword evidence="3" id="KW-1185">Reference proteome</keyword>
<dbReference type="Proteomes" id="UP001235744">
    <property type="component" value="Chromosome"/>
</dbReference>
<evidence type="ECO:0000256" key="1">
    <source>
        <dbReference type="SAM" id="MobiDB-lite"/>
    </source>
</evidence>
<reference evidence="2 3" key="1">
    <citation type="submission" date="2023-03" db="EMBL/GenBank/DDBJ databases">
        <title>Isolation and description of six Streptomyces strains from soil environments, able to metabolize different microbial glucans.</title>
        <authorList>
            <person name="Widen T."/>
            <person name="Larsbrink J."/>
        </authorList>
    </citation>
    <scope>NUCLEOTIDE SEQUENCE [LARGE SCALE GENOMIC DNA]</scope>
    <source>
        <strain evidence="2 3">Alt2</strain>
    </source>
</reference>
<dbReference type="Pfam" id="PF19820">
    <property type="entry name" value="DUF6303"/>
    <property type="match status" value="1"/>
</dbReference>
<sequence>MTIDRLTDVAAFLSPQESAGGVWRLWVDTTLLKEAGVVQHDFPAGPTAPTVAARIRALAALGFVPADPTPGLVWRWTELPSLSGEGVTVVGETLVRPLPEATEGTGRSGVGAAQNDHCRT</sequence>
<evidence type="ECO:0000313" key="2">
    <source>
        <dbReference type="EMBL" id="WLQ53949.1"/>
    </source>
</evidence>
<feature type="region of interest" description="Disordered" evidence="1">
    <location>
        <begin position="99"/>
        <end position="120"/>
    </location>
</feature>
<gene>
    <name evidence="2" type="ORF">P8A19_00040</name>
</gene>